<accession>A0ABM0IAZ8</accession>
<feature type="region of interest" description="Disordered" evidence="2">
    <location>
        <begin position="1"/>
        <end position="110"/>
    </location>
</feature>
<dbReference type="GeneID" id="101396651"/>
<evidence type="ECO:0000256" key="2">
    <source>
        <dbReference type="SAM" id="MobiDB-lite"/>
    </source>
</evidence>
<keyword evidence="4" id="KW-1185">Reference proteome</keyword>
<organism evidence="4 5">
    <name type="scientific">Ceratotherium simum simum</name>
    <name type="common">Southern white rhinoceros</name>
    <dbReference type="NCBI Taxonomy" id="73337"/>
    <lineage>
        <taxon>Eukaryota</taxon>
        <taxon>Metazoa</taxon>
        <taxon>Chordata</taxon>
        <taxon>Craniata</taxon>
        <taxon>Vertebrata</taxon>
        <taxon>Euteleostomi</taxon>
        <taxon>Mammalia</taxon>
        <taxon>Eutheria</taxon>
        <taxon>Laurasiatheria</taxon>
        <taxon>Perissodactyla</taxon>
        <taxon>Rhinocerotidae</taxon>
        <taxon>Ceratotherium</taxon>
    </lineage>
</organism>
<dbReference type="Pfam" id="PF05831">
    <property type="entry name" value="GAGE"/>
    <property type="match status" value="1"/>
</dbReference>
<proteinExistence type="inferred from homology"/>
<comment type="similarity">
    <text evidence="1">Belongs to the GAGE family.</text>
</comment>
<evidence type="ECO:0000313" key="4">
    <source>
        <dbReference type="Proteomes" id="UP000694910"/>
    </source>
</evidence>
<name>A0ABM0IAZ8_CERSS</name>
<feature type="compositionally biased region" description="Basic residues" evidence="2">
    <location>
        <begin position="1"/>
        <end position="13"/>
    </location>
</feature>
<evidence type="ECO:0000259" key="3">
    <source>
        <dbReference type="SMART" id="SM01379"/>
    </source>
</evidence>
<sequence length="110" mass="11852">MSARVRSRSRGRRSVRESSNPVEPVVAQQPGGKKSQQKKPPAENPDIEPGQERVEEASAVQELEVEDDSQVLDVEKPEGKDGDGLDEKGKTPPNLVPAKIPETNGGQVTS</sequence>
<evidence type="ECO:0000256" key="1">
    <source>
        <dbReference type="ARBA" id="ARBA00007043"/>
    </source>
</evidence>
<feature type="compositionally biased region" description="Basic and acidic residues" evidence="2">
    <location>
        <begin position="73"/>
        <end position="90"/>
    </location>
</feature>
<dbReference type="PANTHER" id="PTHR14047:SF11">
    <property type="entry name" value="P ANTIGEN FAMILY MEMBER 4"/>
    <property type="match status" value="1"/>
</dbReference>
<evidence type="ECO:0000313" key="5">
    <source>
        <dbReference type="RefSeq" id="XP_004444129.2"/>
    </source>
</evidence>
<reference evidence="5" key="1">
    <citation type="submission" date="2025-08" db="UniProtKB">
        <authorList>
            <consortium name="RefSeq"/>
        </authorList>
    </citation>
    <scope>IDENTIFICATION</scope>
</reference>
<gene>
    <name evidence="5" type="primary">LOC101396651</name>
</gene>
<dbReference type="InterPro" id="IPR008625">
    <property type="entry name" value="GAGE_fam"/>
</dbReference>
<dbReference type="SMART" id="SM01379">
    <property type="entry name" value="GAGE"/>
    <property type="match status" value="1"/>
</dbReference>
<feature type="domain" description="GAGE" evidence="3">
    <location>
        <begin position="1"/>
        <end position="108"/>
    </location>
</feature>
<dbReference type="RefSeq" id="XP_004444129.2">
    <property type="nucleotide sequence ID" value="XM_004444072.2"/>
</dbReference>
<protein>
    <submittedName>
        <fullName evidence="5">LOW QUALITY PROTEIN: P antigen family member 4</fullName>
    </submittedName>
</protein>
<dbReference type="InterPro" id="IPR031320">
    <property type="entry name" value="GAGE"/>
</dbReference>
<dbReference type="Proteomes" id="UP000694910">
    <property type="component" value="Unplaced"/>
</dbReference>
<dbReference type="PANTHER" id="PTHR14047">
    <property type="entry name" value="P ANTIGEN FAMILY MEMBER 5-RELATED"/>
    <property type="match status" value="1"/>
</dbReference>